<feature type="compositionally biased region" description="Polar residues" evidence="1">
    <location>
        <begin position="216"/>
        <end position="229"/>
    </location>
</feature>
<dbReference type="PANTHER" id="PTHR33116">
    <property type="entry name" value="REVERSE TRANSCRIPTASE ZINC-BINDING DOMAIN-CONTAINING PROTEIN-RELATED-RELATED"/>
    <property type="match status" value="1"/>
</dbReference>
<proteinExistence type="predicted"/>
<gene>
    <name evidence="2" type="ORF">Cgig2_009795</name>
</gene>
<comment type="caution">
    <text evidence="2">The sequence shown here is derived from an EMBL/GenBank/DDBJ whole genome shotgun (WGS) entry which is preliminary data.</text>
</comment>
<reference evidence="2" key="1">
    <citation type="submission" date="2022-04" db="EMBL/GenBank/DDBJ databases">
        <title>Carnegiea gigantea Genome sequencing and assembly v2.</title>
        <authorList>
            <person name="Copetti D."/>
            <person name="Sanderson M.J."/>
            <person name="Burquez A."/>
            <person name="Wojciechowski M.F."/>
        </authorList>
    </citation>
    <scope>NUCLEOTIDE SEQUENCE</scope>
    <source>
        <strain evidence="2">SGP5-SGP5p</strain>
        <tissue evidence="2">Aerial part</tissue>
    </source>
</reference>
<evidence type="ECO:0000313" key="2">
    <source>
        <dbReference type="EMBL" id="KAJ8419248.1"/>
    </source>
</evidence>
<sequence>MPFRYLGVPITANKLSKLECSVSMEKFTRRITTWAIRTISCARKTVLINSVLMGVFNFWAKIFIIPKGVIKELERLCRNYLWGADDVYKRIPYILARLRKNGGLGIRNMEVWNKACIAKLVWAVAKKKDLLWVKWYWGKLFEVKEEVKWGCSPLQRWKWNGNLEREYNIQAGYKWYLNIDLVKDQHAKTYIHLMVTYETETPSEEQTSKVHRSISPMPNLQTGRGDPTSSFLHLYRSKGDVGWD</sequence>
<dbReference type="EMBL" id="JAKOGI010005796">
    <property type="protein sequence ID" value="KAJ8419248.1"/>
    <property type="molecule type" value="Genomic_DNA"/>
</dbReference>
<accession>A0A9Q1GGA4</accession>
<name>A0A9Q1GGA4_9CARY</name>
<keyword evidence="3" id="KW-1185">Reference proteome</keyword>
<dbReference type="OrthoDB" id="1739308at2759"/>
<dbReference type="PANTHER" id="PTHR33116:SF84">
    <property type="entry name" value="RNA-DIRECTED DNA POLYMERASE"/>
    <property type="match status" value="1"/>
</dbReference>
<dbReference type="AlphaFoldDB" id="A0A9Q1GGA4"/>
<organism evidence="2 3">
    <name type="scientific">Carnegiea gigantea</name>
    <dbReference type="NCBI Taxonomy" id="171969"/>
    <lineage>
        <taxon>Eukaryota</taxon>
        <taxon>Viridiplantae</taxon>
        <taxon>Streptophyta</taxon>
        <taxon>Embryophyta</taxon>
        <taxon>Tracheophyta</taxon>
        <taxon>Spermatophyta</taxon>
        <taxon>Magnoliopsida</taxon>
        <taxon>eudicotyledons</taxon>
        <taxon>Gunneridae</taxon>
        <taxon>Pentapetalae</taxon>
        <taxon>Caryophyllales</taxon>
        <taxon>Cactineae</taxon>
        <taxon>Cactaceae</taxon>
        <taxon>Cactoideae</taxon>
        <taxon>Echinocereeae</taxon>
        <taxon>Carnegiea</taxon>
    </lineage>
</organism>
<evidence type="ECO:0000256" key="1">
    <source>
        <dbReference type="SAM" id="MobiDB-lite"/>
    </source>
</evidence>
<feature type="region of interest" description="Disordered" evidence="1">
    <location>
        <begin position="202"/>
        <end position="229"/>
    </location>
</feature>
<evidence type="ECO:0000313" key="3">
    <source>
        <dbReference type="Proteomes" id="UP001153076"/>
    </source>
</evidence>
<protein>
    <submittedName>
        <fullName evidence="2">Uncharacterized protein</fullName>
    </submittedName>
</protein>
<dbReference type="Proteomes" id="UP001153076">
    <property type="component" value="Unassembled WGS sequence"/>
</dbReference>